<comment type="caution">
    <text evidence="2">The sequence shown here is derived from an EMBL/GenBank/DDBJ whole genome shotgun (WGS) entry which is preliminary data.</text>
</comment>
<name>A0ABW8KXS8_9GAMM</name>
<accession>A0ABW8KXS8</accession>
<proteinExistence type="predicted"/>
<dbReference type="PROSITE" id="PS51257">
    <property type="entry name" value="PROKAR_LIPOPROTEIN"/>
    <property type="match status" value="1"/>
</dbReference>
<dbReference type="SUPFAM" id="SSF53850">
    <property type="entry name" value="Periplasmic binding protein-like II"/>
    <property type="match status" value="1"/>
</dbReference>
<dbReference type="RefSeq" id="WP_404674924.1">
    <property type="nucleotide sequence ID" value="NZ_JBJDOT010000005.1"/>
</dbReference>
<dbReference type="EMBL" id="JBJDOT010000005">
    <property type="protein sequence ID" value="MFK3863345.1"/>
    <property type="molecule type" value="Genomic_DNA"/>
</dbReference>
<dbReference type="Proteomes" id="UP001620262">
    <property type="component" value="Unassembled WGS sequence"/>
</dbReference>
<evidence type="ECO:0000313" key="3">
    <source>
        <dbReference type="Proteomes" id="UP001620262"/>
    </source>
</evidence>
<gene>
    <name evidence="2" type="ORF">ACI2JU_05580</name>
</gene>
<evidence type="ECO:0000313" key="2">
    <source>
        <dbReference type="EMBL" id="MFK3863345.1"/>
    </source>
</evidence>
<protein>
    <submittedName>
        <fullName evidence="2">Amino acid ABC transporter substrate-binding protein</fullName>
    </submittedName>
</protein>
<evidence type="ECO:0000256" key="1">
    <source>
        <dbReference type="SAM" id="SignalP"/>
    </source>
</evidence>
<reference evidence="2 3" key="1">
    <citation type="submission" date="2024-11" db="EMBL/GenBank/DDBJ databases">
        <title>The Natural Products Discovery Center: Release of the First 8490 Sequenced Strains for Exploring Actinobacteria Biosynthetic Diversity.</title>
        <authorList>
            <person name="Kalkreuter E."/>
            <person name="Kautsar S.A."/>
            <person name="Yang D."/>
            <person name="Bader C.D."/>
            <person name="Teijaro C.N."/>
            <person name="Fluegel L."/>
            <person name="Davis C.M."/>
            <person name="Simpson J.R."/>
            <person name="Lauterbach L."/>
            <person name="Steele A.D."/>
            <person name="Gui C."/>
            <person name="Meng S."/>
            <person name="Li G."/>
            <person name="Viehrig K."/>
            <person name="Ye F."/>
            <person name="Su P."/>
            <person name="Kiefer A.F."/>
            <person name="Nichols A."/>
            <person name="Cepeda A.J."/>
            <person name="Yan W."/>
            <person name="Fan B."/>
            <person name="Jiang Y."/>
            <person name="Adhikari A."/>
            <person name="Zheng C.-J."/>
            <person name="Schuster L."/>
            <person name="Cowan T.M."/>
            <person name="Smanski M.J."/>
            <person name="Chevrette M.G."/>
            <person name="De Carvalho L.P.S."/>
            <person name="Shen B."/>
        </authorList>
    </citation>
    <scope>NUCLEOTIDE SEQUENCE [LARGE SCALE GENOMIC DNA]</scope>
    <source>
        <strain evidence="2 3">NPDC078403</strain>
    </source>
</reference>
<feature type="signal peptide" evidence="1">
    <location>
        <begin position="1"/>
        <end position="30"/>
    </location>
</feature>
<sequence>MKQNKRVRDNLLALLVLSSGCSLLSTAAIANSTELIFCYEDKTVAPMFLAQSNEMLGTQPEASLEILQNLDNTLSQLSIRYQRKAWLSCLNDLRTNKVNAVIATYRPERTEFAQYPMDGTQQLDPRFAVSEFGSCLIGGKKFHQQWQSREVFQTRAFTLAIANGYELGKVIHQEPFFVQHTSSVEKAVELIDRGVVDATLDVCQVGDRKVSNFRYKTAQVQAIYPPLEKVQGYLLFSKQFYQQHKALSQRIWQTIAAQDNAKLYVEYLDKTNHEARVVSSRHR</sequence>
<feature type="chain" id="PRO_5045813269" evidence="1">
    <location>
        <begin position="31"/>
        <end position="283"/>
    </location>
</feature>
<keyword evidence="1" id="KW-0732">Signal</keyword>
<organism evidence="2 3">
    <name type="scientific">Pseudoalteromonas rhizosphaerae</name>
    <dbReference type="NCBI Taxonomy" id="2518973"/>
    <lineage>
        <taxon>Bacteria</taxon>
        <taxon>Pseudomonadati</taxon>
        <taxon>Pseudomonadota</taxon>
        <taxon>Gammaproteobacteria</taxon>
        <taxon>Alteromonadales</taxon>
        <taxon>Pseudoalteromonadaceae</taxon>
        <taxon>Pseudoalteromonas</taxon>
    </lineage>
</organism>
<keyword evidence="3" id="KW-1185">Reference proteome</keyword>